<evidence type="ECO:0000256" key="1">
    <source>
        <dbReference type="ARBA" id="ARBA00004123"/>
    </source>
</evidence>
<dbReference type="GO" id="GO:0005634">
    <property type="term" value="C:nucleus"/>
    <property type="evidence" value="ECO:0007669"/>
    <property type="project" value="UniProtKB-SubCell"/>
</dbReference>
<dbReference type="PANTHER" id="PTHR21277">
    <property type="entry name" value="TRANSCRIPTIONAL ADAPTER 1"/>
    <property type="match status" value="1"/>
</dbReference>
<dbReference type="GO" id="GO:0003713">
    <property type="term" value="F:transcription coactivator activity"/>
    <property type="evidence" value="ECO:0007669"/>
    <property type="project" value="TreeGrafter"/>
</dbReference>
<dbReference type="AlphaFoldDB" id="A0A7R8UZ09"/>
<evidence type="ECO:0000256" key="2">
    <source>
        <dbReference type="ARBA" id="ARBA00010314"/>
    </source>
</evidence>
<protein>
    <recommendedName>
        <fullName evidence="8">Transcriptional adapter 1</fullName>
    </recommendedName>
</protein>
<evidence type="ECO:0000313" key="7">
    <source>
        <dbReference type="Proteomes" id="UP000594454"/>
    </source>
</evidence>
<dbReference type="Proteomes" id="UP000594454">
    <property type="component" value="Chromosome 5"/>
</dbReference>
<dbReference type="GO" id="GO:0000124">
    <property type="term" value="C:SAGA complex"/>
    <property type="evidence" value="ECO:0007669"/>
    <property type="project" value="TreeGrafter"/>
</dbReference>
<evidence type="ECO:0000256" key="5">
    <source>
        <dbReference type="ARBA" id="ARBA00023242"/>
    </source>
</evidence>
<evidence type="ECO:0000313" key="6">
    <source>
        <dbReference type="EMBL" id="CAD7089668.1"/>
    </source>
</evidence>
<comment type="subcellular location">
    <subcellularLocation>
        <location evidence="1">Nucleus</location>
    </subcellularLocation>
</comment>
<reference evidence="6 7" key="1">
    <citation type="submission" date="2020-11" db="EMBL/GenBank/DDBJ databases">
        <authorList>
            <person name="Wallbank WR R."/>
            <person name="Pardo Diaz C."/>
            <person name="Kozak K."/>
            <person name="Martin S."/>
            <person name="Jiggins C."/>
            <person name="Moest M."/>
            <person name="Warren A I."/>
            <person name="Generalovic N T."/>
            <person name="Byers J.R.P. K."/>
            <person name="Montejo-Kovacevich G."/>
            <person name="Yen C E."/>
        </authorList>
    </citation>
    <scope>NUCLEOTIDE SEQUENCE [LARGE SCALE GENOMIC DNA]</scope>
</reference>
<keyword evidence="3" id="KW-0805">Transcription regulation</keyword>
<dbReference type="InterPro" id="IPR024738">
    <property type="entry name" value="Hfi1/Tada1"/>
</dbReference>
<dbReference type="CDD" id="cd22934">
    <property type="entry name" value="HFD_TADA1"/>
    <property type="match status" value="1"/>
</dbReference>
<evidence type="ECO:0000256" key="3">
    <source>
        <dbReference type="ARBA" id="ARBA00023015"/>
    </source>
</evidence>
<dbReference type="InParanoid" id="A0A7R8UZ09"/>
<dbReference type="GO" id="GO:0006357">
    <property type="term" value="P:regulation of transcription by RNA polymerase II"/>
    <property type="evidence" value="ECO:0007669"/>
    <property type="project" value="TreeGrafter"/>
</dbReference>
<evidence type="ECO:0000256" key="4">
    <source>
        <dbReference type="ARBA" id="ARBA00023163"/>
    </source>
</evidence>
<keyword evidence="7" id="KW-1185">Reference proteome</keyword>
<dbReference type="Pfam" id="PF12767">
    <property type="entry name" value="SAGA-Tad1"/>
    <property type="match status" value="1"/>
</dbReference>
<proteinExistence type="inferred from homology"/>
<dbReference type="OMA" id="NIMTEDQ"/>
<sequence length="327" mass="37972">MSELSEKVVAAKIALVTSLGENSQRYFSHLKSWFSGKWTQEEFDFECRKILTGESVHLHNQFFLALLNKIDALRLPQTSSTSSISLNRSSRKRKRSSRSGVDRVNFEPYDLFEFLPDENVELIRQPNASDDQPPSMPKYCVQEYFLPDIGFIMGRMMVGAWEHGLVHVDDAVAEYVVLAVQSLLKNIITAVILSRKQCKLTAAGNYFYDVGVTIPDPFVRNRASRQKTYEEKSLPERYNQEMLPEEEFQKSWTPRQKMYDDKNIGERFASEKLPEEETYFSACEQLYPVRKCLITVNDVYKVLRERNILLSHSVHSVNMERMSQMLH</sequence>
<dbReference type="PANTHER" id="PTHR21277:SF5">
    <property type="entry name" value="TRANSCRIPTIONAL ADAPTER 1"/>
    <property type="match status" value="1"/>
</dbReference>
<evidence type="ECO:0008006" key="8">
    <source>
        <dbReference type="Google" id="ProtNLM"/>
    </source>
</evidence>
<organism evidence="6 7">
    <name type="scientific">Hermetia illucens</name>
    <name type="common">Black soldier fly</name>
    <dbReference type="NCBI Taxonomy" id="343691"/>
    <lineage>
        <taxon>Eukaryota</taxon>
        <taxon>Metazoa</taxon>
        <taxon>Ecdysozoa</taxon>
        <taxon>Arthropoda</taxon>
        <taxon>Hexapoda</taxon>
        <taxon>Insecta</taxon>
        <taxon>Pterygota</taxon>
        <taxon>Neoptera</taxon>
        <taxon>Endopterygota</taxon>
        <taxon>Diptera</taxon>
        <taxon>Brachycera</taxon>
        <taxon>Stratiomyomorpha</taxon>
        <taxon>Stratiomyidae</taxon>
        <taxon>Hermetiinae</taxon>
        <taxon>Hermetia</taxon>
    </lineage>
</organism>
<accession>A0A7R8UZ09</accession>
<comment type="similarity">
    <text evidence="2">Belongs to the TADA1 family.</text>
</comment>
<keyword evidence="4" id="KW-0804">Transcription</keyword>
<gene>
    <name evidence="6" type="ORF">HERILL_LOCUS12201</name>
</gene>
<dbReference type="FunCoup" id="A0A7R8UZ09">
    <property type="interactions" value="1295"/>
</dbReference>
<keyword evidence="5" id="KW-0539">Nucleus</keyword>
<dbReference type="OrthoDB" id="10264870at2759"/>
<dbReference type="EMBL" id="LR899013">
    <property type="protein sequence ID" value="CAD7089668.1"/>
    <property type="molecule type" value="Genomic_DNA"/>
</dbReference>
<name>A0A7R8UZ09_HERIL</name>